<dbReference type="Gene3D" id="1.20.1280.50">
    <property type="match status" value="1"/>
</dbReference>
<comment type="caution">
    <text evidence="2">The sequence shown here is derived from an EMBL/GenBank/DDBJ whole genome shotgun (WGS) entry which is preliminary data.</text>
</comment>
<dbReference type="AlphaFoldDB" id="A0A8H7XQ07"/>
<gene>
    <name evidence="2" type="ORF">JR316_010007</name>
</gene>
<feature type="compositionally biased region" description="Acidic residues" evidence="1">
    <location>
        <begin position="516"/>
        <end position="544"/>
    </location>
</feature>
<name>A0A8H7XQ07_PSICU</name>
<feature type="region of interest" description="Disordered" evidence="1">
    <location>
        <begin position="513"/>
        <end position="544"/>
    </location>
</feature>
<dbReference type="OrthoDB" id="3352270at2759"/>
<sequence length="544" mass="62084">MSPTTTNFYYPKGIHSLPIELLSSIFVFGAGFDNYADSPFLLKPEKEYEPVPSSDFQVVVSHVCHHWREVALSTQSLWTTLHFGHPSHIPRAKAYLARCSNSATGLLDILVNTVSYETHARDPLRTLYDSALIDIFELIVPHVKRWRAFHLKISDHNCKGTARRFLSSCGPAPNLETLQLYHFEDFRTSQRLFEAIQKPPVTIFSNDLPRLRNVSLIGVNLGWDSSPYLSNLRTLELALHSENVRPFYVSWDRILQSSPGLQTLCLHYSGPKATTDDPSSQWPNADQKIQLKVLKELSLTSLDPDYLYDLVQRLYFPNLQVLTLDLPDLEYTSFITLLANPGISHIVTGTSTYICPVPPMGSLHNLQTLVIRALDCSLKSWIEFLHSMPELRNLQVDFGRVGDRALFWSVFTQPSTAPASGREFSAKGRCVHAGIVLPRLERFKFGGILGRDIIAALAYRYKNRTKLTPSNQIWIIGWNGHVKADIERESLIERGFWMPDDEDKEEAKIIIRKYDDPEEEEIESIDEGYGEEEEEEEEEEIFED</sequence>
<dbReference type="InterPro" id="IPR032675">
    <property type="entry name" value="LRR_dom_sf"/>
</dbReference>
<dbReference type="SUPFAM" id="SSF52047">
    <property type="entry name" value="RNI-like"/>
    <property type="match status" value="1"/>
</dbReference>
<evidence type="ECO:0000313" key="2">
    <source>
        <dbReference type="EMBL" id="KAG5165311.1"/>
    </source>
</evidence>
<dbReference type="EMBL" id="JAFIQS010000010">
    <property type="protein sequence ID" value="KAG5165311.1"/>
    <property type="molecule type" value="Genomic_DNA"/>
</dbReference>
<reference evidence="2" key="1">
    <citation type="submission" date="2021-02" db="EMBL/GenBank/DDBJ databases">
        <title>Psilocybe cubensis genome.</title>
        <authorList>
            <person name="Mckernan K.J."/>
            <person name="Crawford S."/>
            <person name="Trippe A."/>
            <person name="Kane L.T."/>
            <person name="Mclaughlin S."/>
        </authorList>
    </citation>
    <scope>NUCLEOTIDE SEQUENCE [LARGE SCALE GENOMIC DNA]</scope>
    <source>
        <strain evidence="2">MGC-MH-2018</strain>
    </source>
</reference>
<organism evidence="2">
    <name type="scientific">Psilocybe cubensis</name>
    <name type="common">Psychedelic mushroom</name>
    <name type="synonym">Stropharia cubensis</name>
    <dbReference type="NCBI Taxonomy" id="181762"/>
    <lineage>
        <taxon>Eukaryota</taxon>
        <taxon>Fungi</taxon>
        <taxon>Dikarya</taxon>
        <taxon>Basidiomycota</taxon>
        <taxon>Agaricomycotina</taxon>
        <taxon>Agaricomycetes</taxon>
        <taxon>Agaricomycetidae</taxon>
        <taxon>Agaricales</taxon>
        <taxon>Agaricineae</taxon>
        <taxon>Strophariaceae</taxon>
        <taxon>Psilocybe</taxon>
    </lineage>
</organism>
<accession>A0A8H7XQ07</accession>
<protein>
    <recommendedName>
        <fullName evidence="3">F-box domain-containing protein</fullName>
    </recommendedName>
</protein>
<dbReference type="Gene3D" id="3.80.10.10">
    <property type="entry name" value="Ribonuclease Inhibitor"/>
    <property type="match status" value="1"/>
</dbReference>
<evidence type="ECO:0000256" key="1">
    <source>
        <dbReference type="SAM" id="MobiDB-lite"/>
    </source>
</evidence>
<evidence type="ECO:0008006" key="3">
    <source>
        <dbReference type="Google" id="ProtNLM"/>
    </source>
</evidence>
<proteinExistence type="predicted"/>